<feature type="compositionally biased region" description="Low complexity" evidence="1">
    <location>
        <begin position="49"/>
        <end position="59"/>
    </location>
</feature>
<feature type="compositionally biased region" description="Pro residues" evidence="1">
    <location>
        <begin position="71"/>
        <end position="80"/>
    </location>
</feature>
<comment type="caution">
    <text evidence="2">The sequence shown here is derived from an EMBL/GenBank/DDBJ whole genome shotgun (WGS) entry which is preliminary data.</text>
</comment>
<reference evidence="2 3" key="1">
    <citation type="journal article" date="2015" name="BMC Genomics">
        <title>Insights from the genome of Ophiocordyceps polyrhachis-furcata to pathogenicity and host specificity in insect fungi.</title>
        <authorList>
            <person name="Wichadakul D."/>
            <person name="Kobmoo N."/>
            <person name="Ingsriswang S."/>
            <person name="Tangphatsornruang S."/>
            <person name="Chantasingh D."/>
            <person name="Luangsa-ard J.J."/>
            <person name="Eurwilaichitr L."/>
        </authorList>
    </citation>
    <scope>NUCLEOTIDE SEQUENCE [LARGE SCALE GENOMIC DNA]</scope>
    <source>
        <strain evidence="2 3">BCC 54312</strain>
    </source>
</reference>
<evidence type="ECO:0000313" key="2">
    <source>
        <dbReference type="EMBL" id="RCI09876.1"/>
    </source>
</evidence>
<sequence length="80" mass="9142">MRQKLFWVNEWFRADGVKQRRELIRRGNGWFVGVYLPQILYVRTVDVNSSSSSSSSSSSEHTHSESAHDPPTGPRPVRPS</sequence>
<feature type="region of interest" description="Disordered" evidence="1">
    <location>
        <begin position="48"/>
        <end position="80"/>
    </location>
</feature>
<keyword evidence="3" id="KW-1185">Reference proteome</keyword>
<gene>
    <name evidence="2" type="ORF">L249_3867</name>
</gene>
<evidence type="ECO:0000313" key="3">
    <source>
        <dbReference type="Proteomes" id="UP000253664"/>
    </source>
</evidence>
<name>A0A367L616_9HYPO</name>
<dbReference type="EMBL" id="LKCN02000014">
    <property type="protein sequence ID" value="RCI09876.1"/>
    <property type="molecule type" value="Genomic_DNA"/>
</dbReference>
<proteinExistence type="predicted"/>
<accession>A0A367L616</accession>
<dbReference type="Proteomes" id="UP000253664">
    <property type="component" value="Unassembled WGS sequence"/>
</dbReference>
<organism evidence="2 3">
    <name type="scientific">Ophiocordyceps polyrhachis-furcata BCC 54312</name>
    <dbReference type="NCBI Taxonomy" id="1330021"/>
    <lineage>
        <taxon>Eukaryota</taxon>
        <taxon>Fungi</taxon>
        <taxon>Dikarya</taxon>
        <taxon>Ascomycota</taxon>
        <taxon>Pezizomycotina</taxon>
        <taxon>Sordariomycetes</taxon>
        <taxon>Hypocreomycetidae</taxon>
        <taxon>Hypocreales</taxon>
        <taxon>Ophiocordycipitaceae</taxon>
        <taxon>Ophiocordyceps</taxon>
    </lineage>
</organism>
<evidence type="ECO:0000256" key="1">
    <source>
        <dbReference type="SAM" id="MobiDB-lite"/>
    </source>
</evidence>
<dbReference type="AlphaFoldDB" id="A0A367L616"/>
<protein>
    <submittedName>
        <fullName evidence="2">Uncharacterized protein</fullName>
    </submittedName>
</protein>